<evidence type="ECO:0000313" key="2">
    <source>
        <dbReference type="Proteomes" id="UP000504607"/>
    </source>
</evidence>
<proteinExistence type="predicted"/>
<evidence type="ECO:0000259" key="1">
    <source>
        <dbReference type="Pfam" id="PF12697"/>
    </source>
</evidence>
<dbReference type="PANTHER" id="PTHR10992:SF943">
    <property type="entry name" value="METHYLESTERASE 10"/>
    <property type="match status" value="1"/>
</dbReference>
<dbReference type="SUPFAM" id="SSF53474">
    <property type="entry name" value="alpha/beta-Hydrolases"/>
    <property type="match status" value="1"/>
</dbReference>
<dbReference type="AlphaFoldDB" id="A0A6I9R7G0"/>
<dbReference type="Gene3D" id="3.40.50.1820">
    <property type="entry name" value="alpha/beta hydrolase"/>
    <property type="match status" value="1"/>
</dbReference>
<dbReference type="InParanoid" id="A0A6I9R7G0"/>
<reference evidence="3" key="1">
    <citation type="submission" date="2025-08" db="UniProtKB">
        <authorList>
            <consortium name="RefSeq"/>
        </authorList>
    </citation>
    <scope>IDENTIFICATION</scope>
</reference>
<dbReference type="InterPro" id="IPR000073">
    <property type="entry name" value="AB_hydrolase_1"/>
</dbReference>
<dbReference type="FunCoup" id="A0A6I9R7G0">
    <property type="interactions" value="10"/>
</dbReference>
<dbReference type="FunFam" id="3.40.50.1820:FF:000051">
    <property type="entry name" value="(S)-hydroxynitrile lyase"/>
    <property type="match status" value="1"/>
</dbReference>
<organism evidence="2 3">
    <name type="scientific">Elaeis guineensis var. tenera</name>
    <name type="common">Oil palm</name>
    <dbReference type="NCBI Taxonomy" id="51953"/>
    <lineage>
        <taxon>Eukaryota</taxon>
        <taxon>Viridiplantae</taxon>
        <taxon>Streptophyta</taxon>
        <taxon>Embryophyta</taxon>
        <taxon>Tracheophyta</taxon>
        <taxon>Spermatophyta</taxon>
        <taxon>Magnoliopsida</taxon>
        <taxon>Liliopsida</taxon>
        <taxon>Arecaceae</taxon>
        <taxon>Arecoideae</taxon>
        <taxon>Cocoseae</taxon>
        <taxon>Elaeidinae</taxon>
        <taxon>Elaeis</taxon>
    </lineage>
</organism>
<accession>A0A6I9R7G0</accession>
<gene>
    <name evidence="3" type="primary">LOC105045267</name>
</gene>
<name>A0A6I9R7G0_ELAGV</name>
<protein>
    <submittedName>
        <fullName evidence="3">Probable esterase PIR7A isoform X1</fullName>
    </submittedName>
</protein>
<dbReference type="GeneID" id="105045267"/>
<dbReference type="PANTHER" id="PTHR10992">
    <property type="entry name" value="METHYLESTERASE FAMILY MEMBER"/>
    <property type="match status" value="1"/>
</dbReference>
<dbReference type="GO" id="GO:0080032">
    <property type="term" value="F:methyl jasmonate esterase activity"/>
    <property type="evidence" value="ECO:0007669"/>
    <property type="project" value="TreeGrafter"/>
</dbReference>
<dbReference type="RefSeq" id="XP_010921788.1">
    <property type="nucleotide sequence ID" value="XM_010923486.2"/>
</dbReference>
<dbReference type="InterPro" id="IPR029058">
    <property type="entry name" value="AB_hydrolase_fold"/>
</dbReference>
<feature type="domain" description="AB hydrolase-1" evidence="1">
    <location>
        <begin position="10"/>
        <end position="251"/>
    </location>
</feature>
<evidence type="ECO:0000313" key="3">
    <source>
        <dbReference type="RefSeq" id="XP_010921788.1"/>
    </source>
</evidence>
<dbReference type="OrthoDB" id="408373at2759"/>
<keyword evidence="2" id="KW-1185">Reference proteome</keyword>
<sequence>MEEESKKHFILVHGMCHGAWCWYKLATLLRSAGQRVTALDLAASGVHPKCLNELRSFSDYYAPLMEAMASIPSGERVVLVGHSYGGYGIALAAEKFPEKVSVAVFVSAAMPSISAPLSTMDQEFFKRYPPEFFMDSKFFISQDPQICSTSIALGPNYMKAKLYQLCPLEDLMLATMLVRPGIWLQDDPTSGDMVTKENYGSVSRVFISCKEDLCLEEDFQHWMIAESPGVEVKEIEAADHMVMLSKPKELCNLLLEIANNYK</sequence>
<dbReference type="Proteomes" id="UP000504607">
    <property type="component" value="Chromosome 5"/>
</dbReference>
<dbReference type="GO" id="GO:0009696">
    <property type="term" value="P:salicylic acid metabolic process"/>
    <property type="evidence" value="ECO:0007669"/>
    <property type="project" value="TreeGrafter"/>
</dbReference>
<dbReference type="GO" id="GO:0080030">
    <property type="term" value="F:methyl indole-3-acetate esterase activity"/>
    <property type="evidence" value="ECO:0007669"/>
    <property type="project" value="TreeGrafter"/>
</dbReference>
<dbReference type="GO" id="GO:0080031">
    <property type="term" value="F:methyl salicylate esterase activity"/>
    <property type="evidence" value="ECO:0007669"/>
    <property type="project" value="TreeGrafter"/>
</dbReference>
<dbReference type="GO" id="GO:0009694">
    <property type="term" value="P:jasmonic acid metabolic process"/>
    <property type="evidence" value="ECO:0007669"/>
    <property type="project" value="TreeGrafter"/>
</dbReference>
<dbReference type="KEGG" id="egu:105045267"/>
<dbReference type="Pfam" id="PF12697">
    <property type="entry name" value="Abhydrolase_6"/>
    <property type="match status" value="1"/>
</dbReference>
<dbReference type="InterPro" id="IPR045889">
    <property type="entry name" value="MES/HNL"/>
</dbReference>